<gene>
    <name evidence="1" type="ORF">N8T08_010797</name>
</gene>
<accession>A0ACC3BCG5</accession>
<sequence>MRSSSAAQGWLLRLALLALITLCACAPSNITTDVNVNEVQTREVKPFLLRIMPLGASITVGYRSGDGNGYRKWLRQQLRYSGWQVDMVGSLSNGSMHDNNNEGHYGYRINHVAKEAEKTIPQQPNLILINAGTNDGILNDQVSTAGKRMDRLITRLFDAIPGTTIILSTLLTNAKQPKRIEQINEQYRKIVAQRRENDERIVLAEMSEFIHKDELVDGTHPTDYGYKKMASVWWAAIQEAESEDLLQRPTTMLRSHNKALEKEVDDGGGDPHLPEYDAPDQPDSSATVTRPALGQLGVQLFAVALSPATVVSLFSLPRHHVPIRAEDASSTTTLSGVTREVSNERALER</sequence>
<organism evidence="1 2">
    <name type="scientific">Aspergillus melleus</name>
    <dbReference type="NCBI Taxonomy" id="138277"/>
    <lineage>
        <taxon>Eukaryota</taxon>
        <taxon>Fungi</taxon>
        <taxon>Dikarya</taxon>
        <taxon>Ascomycota</taxon>
        <taxon>Pezizomycotina</taxon>
        <taxon>Eurotiomycetes</taxon>
        <taxon>Eurotiomycetidae</taxon>
        <taxon>Eurotiales</taxon>
        <taxon>Aspergillaceae</taxon>
        <taxon>Aspergillus</taxon>
        <taxon>Aspergillus subgen. Circumdati</taxon>
    </lineage>
</organism>
<evidence type="ECO:0000313" key="1">
    <source>
        <dbReference type="EMBL" id="KAK1148155.1"/>
    </source>
</evidence>
<reference evidence="1 2" key="1">
    <citation type="journal article" date="2023" name="ACS Omega">
        <title>Identification of the Neoaspergillic Acid Biosynthesis Gene Cluster by Establishing an In Vitro CRISPR-Ribonucleoprotein Genetic System in Aspergillus melleus.</title>
        <authorList>
            <person name="Yuan B."/>
            <person name="Grau M.F."/>
            <person name="Murata R.M."/>
            <person name="Torok T."/>
            <person name="Venkateswaran K."/>
            <person name="Stajich J.E."/>
            <person name="Wang C.C.C."/>
        </authorList>
    </citation>
    <scope>NUCLEOTIDE SEQUENCE [LARGE SCALE GENOMIC DNA]</scope>
    <source>
        <strain evidence="1 2">IMV 1140</strain>
    </source>
</reference>
<evidence type="ECO:0000313" key="2">
    <source>
        <dbReference type="Proteomes" id="UP001177260"/>
    </source>
</evidence>
<keyword evidence="2" id="KW-1185">Reference proteome</keyword>
<name>A0ACC3BCG5_9EURO</name>
<comment type="caution">
    <text evidence="1">The sequence shown here is derived from an EMBL/GenBank/DDBJ whole genome shotgun (WGS) entry which is preliminary data.</text>
</comment>
<protein>
    <submittedName>
        <fullName evidence="1">Uncharacterized protein</fullName>
    </submittedName>
</protein>
<dbReference type="Proteomes" id="UP001177260">
    <property type="component" value="Unassembled WGS sequence"/>
</dbReference>
<proteinExistence type="predicted"/>
<dbReference type="EMBL" id="JAOPJF010000009">
    <property type="protein sequence ID" value="KAK1148155.1"/>
    <property type="molecule type" value="Genomic_DNA"/>
</dbReference>